<dbReference type="EC" id="3.1.1.-" evidence="1"/>
<keyword evidence="1" id="KW-0378">Hydrolase</keyword>
<evidence type="ECO:0000313" key="1">
    <source>
        <dbReference type="EMBL" id="EUA90317.1"/>
    </source>
</evidence>
<protein>
    <submittedName>
        <fullName evidence="1">Lipase/esterase domain protein</fullName>
        <ecNumber evidence="1">3.1.1.-</ecNumber>
    </submittedName>
</protein>
<dbReference type="GO" id="GO:0016787">
    <property type="term" value="F:hydrolase activity"/>
    <property type="evidence" value="ECO:0007669"/>
    <property type="project" value="UniProtKB-KW"/>
</dbReference>
<sequence>MQNTVTVVGAKVIPWVPDVAKRLITRGRSVIIDGNTLDPALQLMLSGMRVVGLDGLVIDDDLAASRATCARRCWDFPVRRSMSMSRN</sequence>
<accession>A0ABP3AGE3</accession>
<dbReference type="EMBL" id="JAOL01000105">
    <property type="protein sequence ID" value="EUA90317.1"/>
    <property type="molecule type" value="Genomic_DNA"/>
</dbReference>
<reference evidence="1 2" key="1">
    <citation type="submission" date="2014-01" db="EMBL/GenBank/DDBJ databases">
        <authorList>
            <person name="Dobos K."/>
            <person name="Lenaerts A."/>
            <person name="Ordway D."/>
            <person name="DeGroote M.A."/>
            <person name="Parker T."/>
            <person name="Sizemore C."/>
            <person name="Tallon L.J."/>
            <person name="Sadzewicz L.K."/>
            <person name="Sengamalay N."/>
            <person name="Fraser C.M."/>
            <person name="Hine E."/>
            <person name="Shefchek K.A."/>
            <person name="Das S.P."/>
            <person name="Tettelin H."/>
        </authorList>
    </citation>
    <scope>NUCLEOTIDE SEQUENCE [LARGE SCALE GENOMIC DNA]</scope>
    <source>
        <strain evidence="1 2">Harvey</strain>
    </source>
</reference>
<proteinExistence type="predicted"/>
<evidence type="ECO:0000313" key="2">
    <source>
        <dbReference type="Proteomes" id="UP000020681"/>
    </source>
</evidence>
<organism evidence="1 2">
    <name type="scientific">Mycobacterium ulcerans str. Harvey</name>
    <dbReference type="NCBI Taxonomy" id="1299332"/>
    <lineage>
        <taxon>Bacteria</taxon>
        <taxon>Bacillati</taxon>
        <taxon>Actinomycetota</taxon>
        <taxon>Actinomycetes</taxon>
        <taxon>Mycobacteriales</taxon>
        <taxon>Mycobacteriaceae</taxon>
        <taxon>Mycobacterium</taxon>
        <taxon>Mycobacterium ulcerans group</taxon>
    </lineage>
</organism>
<keyword evidence="2" id="KW-1185">Reference proteome</keyword>
<name>A0ABP3AGE3_MYCUL</name>
<comment type="caution">
    <text evidence="1">The sequence shown here is derived from an EMBL/GenBank/DDBJ whole genome shotgun (WGS) entry which is preliminary data.</text>
</comment>
<dbReference type="Proteomes" id="UP000020681">
    <property type="component" value="Unassembled WGS sequence"/>
</dbReference>
<gene>
    <name evidence="1" type="primary">lipN</name>
    <name evidence="1" type="ORF">I551_3135</name>
</gene>